<accession>A0A316YA63</accession>
<dbReference type="Proteomes" id="UP000245768">
    <property type="component" value="Unassembled WGS sequence"/>
</dbReference>
<sequence length="483" mass="51062">MSATVTEEIRLERLDPASRSASTPASSLGHGGGDEDGQGAVAAIDGSREQLVSDLAPIDGGRKAWTFVFASFVFETMIWGQSYAYGAYQNYHDHDVRSALYGKASPAATSAIGTLVIAGQHFVPLLTRGFFRTYPHLIKRVALGSIALSSLSLLAASFLEAHVAALLVFQGILYGILSGVTFTPVILWLPQWFDERRGTASGIIYSGSGLGGTVFPLLVGKLLDGVGFAWTLRIVALVSFIATSLAAMLMQPRLPIVTAPSWPRQTVVRRLLPEGIKAMWSTPFAGVGEAIIFCQSCAWCTISLYISTYTSSLGFNATTATGILSAFNASATVGYLSIGRLIDMTSYPFVMGASTLTCSLAAFLLLGFSHSLPLLVAFVLVFGLAGGGFTTFLTPLSTDLAKLNSQDLGTIYLALIFVRGTAAVGGPLVGAALYDEGELGNFALYGAHGFRDVIIFVGTGMIIACGLAIAAWLLRRKWMAAST</sequence>
<gene>
    <name evidence="5" type="ORF">FA10DRAFT_270121</name>
</gene>
<keyword evidence="4" id="KW-0472">Membrane</keyword>
<keyword evidence="6" id="KW-1185">Reference proteome</keyword>
<dbReference type="AlphaFoldDB" id="A0A316YA63"/>
<feature type="transmembrane region" description="Helical" evidence="4">
    <location>
        <begin position="348"/>
        <end position="368"/>
    </location>
</feature>
<dbReference type="Gene3D" id="1.20.1250.20">
    <property type="entry name" value="MFS general substrate transporter like domains"/>
    <property type="match status" value="2"/>
</dbReference>
<keyword evidence="4" id="KW-1133">Transmembrane helix</keyword>
<dbReference type="PANTHER" id="PTHR11360:SF287">
    <property type="entry name" value="MFS MONOCARBOXYLATE TRANSPORTER"/>
    <property type="match status" value="1"/>
</dbReference>
<feature type="transmembrane region" description="Helical" evidence="4">
    <location>
        <begin position="313"/>
        <end position="336"/>
    </location>
</feature>
<feature type="compositionally biased region" description="Low complexity" evidence="3">
    <location>
        <begin position="17"/>
        <end position="27"/>
    </location>
</feature>
<keyword evidence="4" id="KW-0812">Transmembrane</keyword>
<feature type="transmembrane region" description="Helical" evidence="4">
    <location>
        <begin position="453"/>
        <end position="474"/>
    </location>
</feature>
<dbReference type="InterPro" id="IPR050327">
    <property type="entry name" value="Proton-linked_MCT"/>
</dbReference>
<evidence type="ECO:0000313" key="5">
    <source>
        <dbReference type="EMBL" id="PWN86567.1"/>
    </source>
</evidence>
<proteinExistence type="inferred from homology"/>
<feature type="transmembrane region" description="Helical" evidence="4">
    <location>
        <begin position="374"/>
        <end position="396"/>
    </location>
</feature>
<protein>
    <submittedName>
        <fullName evidence="5">MFS general substrate transporter</fullName>
    </submittedName>
</protein>
<dbReference type="InParanoid" id="A0A316YA63"/>
<dbReference type="PANTHER" id="PTHR11360">
    <property type="entry name" value="MONOCARBOXYLATE TRANSPORTER"/>
    <property type="match status" value="1"/>
</dbReference>
<dbReference type="SUPFAM" id="SSF103473">
    <property type="entry name" value="MFS general substrate transporter"/>
    <property type="match status" value="1"/>
</dbReference>
<dbReference type="EMBL" id="KZ819644">
    <property type="protein sequence ID" value="PWN86567.1"/>
    <property type="molecule type" value="Genomic_DNA"/>
</dbReference>
<dbReference type="OrthoDB" id="2213137at2759"/>
<feature type="transmembrane region" description="Helical" evidence="4">
    <location>
        <begin position="229"/>
        <end position="250"/>
    </location>
</feature>
<feature type="transmembrane region" description="Helical" evidence="4">
    <location>
        <begin position="64"/>
        <end position="84"/>
    </location>
</feature>
<evidence type="ECO:0000256" key="3">
    <source>
        <dbReference type="SAM" id="MobiDB-lite"/>
    </source>
</evidence>
<dbReference type="GO" id="GO:0022857">
    <property type="term" value="F:transmembrane transporter activity"/>
    <property type="evidence" value="ECO:0007669"/>
    <property type="project" value="InterPro"/>
</dbReference>
<reference evidence="5 6" key="1">
    <citation type="journal article" date="2018" name="Mol. Biol. Evol.">
        <title>Broad Genomic Sampling Reveals a Smut Pathogenic Ancestry of the Fungal Clade Ustilaginomycotina.</title>
        <authorList>
            <person name="Kijpornyongpan T."/>
            <person name="Mondo S.J."/>
            <person name="Barry K."/>
            <person name="Sandor L."/>
            <person name="Lee J."/>
            <person name="Lipzen A."/>
            <person name="Pangilinan J."/>
            <person name="LaButti K."/>
            <person name="Hainaut M."/>
            <person name="Henrissat B."/>
            <person name="Grigoriev I.V."/>
            <person name="Spatafora J.W."/>
            <person name="Aime M.C."/>
        </authorList>
    </citation>
    <scope>NUCLEOTIDE SEQUENCE [LARGE SCALE GENOMIC DNA]</scope>
    <source>
        <strain evidence="5 6">MCA 4198</strain>
    </source>
</reference>
<dbReference type="GO" id="GO:0016020">
    <property type="term" value="C:membrane"/>
    <property type="evidence" value="ECO:0007669"/>
    <property type="project" value="UniProtKB-SubCell"/>
</dbReference>
<comment type="subcellular location">
    <subcellularLocation>
        <location evidence="1">Membrane</location>
        <topology evidence="1">Multi-pass membrane protein</topology>
    </subcellularLocation>
</comment>
<feature type="transmembrane region" description="Helical" evidence="4">
    <location>
        <begin position="137"/>
        <end position="159"/>
    </location>
</feature>
<name>A0A316YA63_9BASI</name>
<evidence type="ECO:0000256" key="2">
    <source>
        <dbReference type="ARBA" id="ARBA00006727"/>
    </source>
</evidence>
<feature type="transmembrane region" description="Helical" evidence="4">
    <location>
        <begin position="165"/>
        <end position="190"/>
    </location>
</feature>
<feature type="transmembrane region" description="Helical" evidence="4">
    <location>
        <begin position="202"/>
        <end position="223"/>
    </location>
</feature>
<comment type="similarity">
    <text evidence="2">Belongs to the major facilitator superfamily. Monocarboxylate porter (TC 2.A.1.13) family.</text>
</comment>
<dbReference type="Pfam" id="PF07690">
    <property type="entry name" value="MFS_1"/>
    <property type="match status" value="1"/>
</dbReference>
<dbReference type="RefSeq" id="XP_025373765.1">
    <property type="nucleotide sequence ID" value="XM_025523006.1"/>
</dbReference>
<evidence type="ECO:0000313" key="6">
    <source>
        <dbReference type="Proteomes" id="UP000245768"/>
    </source>
</evidence>
<dbReference type="InterPro" id="IPR011701">
    <property type="entry name" value="MFS"/>
</dbReference>
<feature type="transmembrane region" description="Helical" evidence="4">
    <location>
        <begin position="408"/>
        <end position="433"/>
    </location>
</feature>
<dbReference type="InterPro" id="IPR036259">
    <property type="entry name" value="MFS_trans_sf"/>
</dbReference>
<dbReference type="GeneID" id="37044922"/>
<organism evidence="5 6">
    <name type="scientific">Acaromyces ingoldii</name>
    <dbReference type="NCBI Taxonomy" id="215250"/>
    <lineage>
        <taxon>Eukaryota</taxon>
        <taxon>Fungi</taxon>
        <taxon>Dikarya</taxon>
        <taxon>Basidiomycota</taxon>
        <taxon>Ustilaginomycotina</taxon>
        <taxon>Exobasidiomycetes</taxon>
        <taxon>Exobasidiales</taxon>
        <taxon>Cryptobasidiaceae</taxon>
        <taxon>Acaromyces</taxon>
    </lineage>
</organism>
<feature type="transmembrane region" description="Helical" evidence="4">
    <location>
        <begin position="284"/>
        <end position="307"/>
    </location>
</feature>
<feature type="transmembrane region" description="Helical" evidence="4">
    <location>
        <begin position="104"/>
        <end position="125"/>
    </location>
</feature>
<evidence type="ECO:0000256" key="4">
    <source>
        <dbReference type="SAM" id="Phobius"/>
    </source>
</evidence>
<feature type="region of interest" description="Disordered" evidence="3">
    <location>
        <begin position="12"/>
        <end position="40"/>
    </location>
</feature>
<evidence type="ECO:0000256" key="1">
    <source>
        <dbReference type="ARBA" id="ARBA00004141"/>
    </source>
</evidence>